<organism evidence="1 2">
    <name type="scientific">Micromonospora endophytica</name>
    <dbReference type="NCBI Taxonomy" id="515350"/>
    <lineage>
        <taxon>Bacteria</taxon>
        <taxon>Bacillati</taxon>
        <taxon>Actinomycetota</taxon>
        <taxon>Actinomycetes</taxon>
        <taxon>Micromonosporales</taxon>
        <taxon>Micromonosporaceae</taxon>
        <taxon>Micromonospora</taxon>
    </lineage>
</organism>
<reference evidence="1 2" key="1">
    <citation type="submission" date="2018-01" db="EMBL/GenBank/DDBJ databases">
        <title>Draft genome sequence of Jishengella endophytica.</title>
        <authorList>
            <person name="Sahin N."/>
            <person name="Ay H."/>
            <person name="Saygin H."/>
        </authorList>
    </citation>
    <scope>NUCLEOTIDE SEQUENCE [LARGE SCALE GENOMIC DNA]</scope>
    <source>
        <strain evidence="1 2">DSM 45430</strain>
    </source>
</reference>
<name>A0A2W2CHT4_9ACTN</name>
<dbReference type="Proteomes" id="UP000248627">
    <property type="component" value="Unassembled WGS sequence"/>
</dbReference>
<proteinExistence type="predicted"/>
<protein>
    <submittedName>
        <fullName evidence="1">Uncharacterized protein</fullName>
    </submittedName>
</protein>
<comment type="caution">
    <text evidence="1">The sequence shown here is derived from an EMBL/GenBank/DDBJ whole genome shotgun (WGS) entry which is preliminary data.</text>
</comment>
<sequence length="63" mass="6789">MLDESGLWWIAGNLMRDAAALHAVEVLPWDVWGVMPAPNEKIDGDRCKEGAPVNAWCIAGGPS</sequence>
<gene>
    <name evidence="1" type="ORF">C1I93_25710</name>
</gene>
<keyword evidence="2" id="KW-1185">Reference proteome</keyword>
<evidence type="ECO:0000313" key="2">
    <source>
        <dbReference type="Proteomes" id="UP000248627"/>
    </source>
</evidence>
<dbReference type="OrthoDB" id="148799at2"/>
<dbReference type="RefSeq" id="WP_111245868.1">
    <property type="nucleotide sequence ID" value="NZ_AP023358.1"/>
</dbReference>
<accession>A0A2W2CHT4</accession>
<evidence type="ECO:0000313" key="1">
    <source>
        <dbReference type="EMBL" id="PZF87849.1"/>
    </source>
</evidence>
<dbReference type="AlphaFoldDB" id="A0A2W2CHT4"/>
<dbReference type="EMBL" id="POTX01000254">
    <property type="protein sequence ID" value="PZF87849.1"/>
    <property type="molecule type" value="Genomic_DNA"/>
</dbReference>